<protein>
    <submittedName>
        <fullName evidence="1">Uncharacterized protein</fullName>
    </submittedName>
</protein>
<gene>
    <name evidence="1" type="ORF">HKW66_Vig0243170</name>
</gene>
<comment type="caution">
    <text evidence="1">The sequence shown here is derived from an EMBL/GenBank/DDBJ whole genome shotgun (WGS) entry which is preliminary data.</text>
</comment>
<evidence type="ECO:0000313" key="2">
    <source>
        <dbReference type="Proteomes" id="UP000743370"/>
    </source>
</evidence>
<proteinExistence type="predicted"/>
<name>A0A8T0JN83_PHAAN</name>
<organism evidence="1 2">
    <name type="scientific">Phaseolus angularis</name>
    <name type="common">Azuki bean</name>
    <name type="synonym">Vigna angularis</name>
    <dbReference type="NCBI Taxonomy" id="3914"/>
    <lineage>
        <taxon>Eukaryota</taxon>
        <taxon>Viridiplantae</taxon>
        <taxon>Streptophyta</taxon>
        <taxon>Embryophyta</taxon>
        <taxon>Tracheophyta</taxon>
        <taxon>Spermatophyta</taxon>
        <taxon>Magnoliopsida</taxon>
        <taxon>eudicotyledons</taxon>
        <taxon>Gunneridae</taxon>
        <taxon>Pentapetalae</taxon>
        <taxon>rosids</taxon>
        <taxon>fabids</taxon>
        <taxon>Fabales</taxon>
        <taxon>Fabaceae</taxon>
        <taxon>Papilionoideae</taxon>
        <taxon>50 kb inversion clade</taxon>
        <taxon>NPAAA clade</taxon>
        <taxon>indigoferoid/millettioid clade</taxon>
        <taxon>Phaseoleae</taxon>
        <taxon>Vigna</taxon>
    </lineage>
</organism>
<dbReference type="Proteomes" id="UP000743370">
    <property type="component" value="Unassembled WGS sequence"/>
</dbReference>
<accession>A0A8T0JN83</accession>
<dbReference type="EMBL" id="JABFOF010000010">
    <property type="protein sequence ID" value="KAG2376687.1"/>
    <property type="molecule type" value="Genomic_DNA"/>
</dbReference>
<dbReference type="AlphaFoldDB" id="A0A8T0JN83"/>
<reference evidence="1 2" key="1">
    <citation type="submission" date="2020-05" db="EMBL/GenBank/DDBJ databases">
        <title>Vigna angularis (adzuki bean) Var. LongXiaoDou No. 4 denovo assembly.</title>
        <authorList>
            <person name="Xiang H."/>
        </authorList>
    </citation>
    <scope>NUCLEOTIDE SEQUENCE [LARGE SCALE GENOMIC DNA]</scope>
    <source>
        <tissue evidence="1">Leaf</tissue>
    </source>
</reference>
<dbReference type="PANTHER" id="PTHR31755:SF2">
    <property type="entry name" value="OS08G0320800 PROTEIN"/>
    <property type="match status" value="1"/>
</dbReference>
<dbReference type="GO" id="GO:0009941">
    <property type="term" value="C:chloroplast envelope"/>
    <property type="evidence" value="ECO:0007669"/>
    <property type="project" value="TreeGrafter"/>
</dbReference>
<dbReference type="GO" id="GO:0009535">
    <property type="term" value="C:chloroplast thylakoid membrane"/>
    <property type="evidence" value="ECO:0007669"/>
    <property type="project" value="TreeGrafter"/>
</dbReference>
<evidence type="ECO:0000313" key="1">
    <source>
        <dbReference type="EMBL" id="KAG2376687.1"/>
    </source>
</evidence>
<sequence length="487" mass="56247">MKGYFNSTTTFTSFKNNLFPNYPTSSSSYTASNFSPSFLSQRQNLKVQNFKPHVICTSLSSQQASSASTAQVEEQEVEIANGYTMTQFCDKIIDLFLNEKTKTKEWRGYLIFREEWKKYKDRFYSRCQRRADLENDPIMKEKFISLQRKVKKIDDEMEVHCELLKEIQDSPTDINAIVARRRKDFTGEFFHYLSLISETYDSLEDRDGISRLGSRCLSAVSAYDNTLEVVDTLDTAQAKFDDILNSPSIDVACQKIKSLAKAKELDSSLILLISSAWAKAKVSTTMKNESQKGIHITYSLVEDTYDPGPSSIIIPHVVTYIGYDYEITWDGNFKRFSCLSLYNTDTYQDRQLKVKDIMYQLYKATKSSLRSITPKEIKLLKHLLNIIDPEERFSALATAFSPGDNHEAKDPYALYTTPQELHKWIKIMLDAYHLNKEETDLREAKQMTDPIVIQRLFILKDTIEQEYMAKDTTEKSETKDDSKPVEF</sequence>
<dbReference type="InterPro" id="IPR040320">
    <property type="entry name" value="At4g37920-like"/>
</dbReference>
<dbReference type="PANTHER" id="PTHR31755">
    <property type="entry name" value="FOLATE RECEPTOR-LIKE"/>
    <property type="match status" value="1"/>
</dbReference>